<dbReference type="EMBL" id="NPDP01000042">
    <property type="protein sequence ID" value="PJZ28312.1"/>
    <property type="molecule type" value="Genomic_DNA"/>
</dbReference>
<name>A0ABX4N4H0_9LEPT</name>
<sequence length="940" mass="109252">MQEIKSKSKLKKEEEFNYCISSGVVRDASEPLFTYDYVSKKTKLEEFIQYLSSGRSILPYKLKEGCTNKSLENFEYANLVFFDIDEGPTLEEGIKKFQNQCIAIYTTRNHQKKKIKNKKINGVKHEIPVISDRYRVVCAIDGIINRSILRLIQKAAVYQFFHDKQCVDASKGYLTIPGSKIYTYDLNNRLDVKSLLENYRVHESFNGFVNSLIKSFKEYNSAQALIDDINSKFNCNLILKTKSDTVNGENLSNLYTNNTLIDNELIKEKGTSTTTIYNNISRENGSTEEIIKKLKGNTINSTRDKPDYHKIRNVDFRFLKTYCKLLRNPLNSDHGELRHMLLNFFQFEGGIKEILKVVKNRPHNEKRPEKYHKSLIADIRNNKSPASYCSNFCSFHKDNGGECTNPGNLVTLELERRKKIIKINHSKEYISLEEGQAELKKIFDKIKADRENDITIVKAQTGIGKTFLIESIEETDQKQIIVGPTYKQLESVRVGVLYPNIPLSIQKKIRYFSALGISRLNLFKDSSFLKSFDEHELALVQDYLNQVEEVKKAKIIKVTHERFLTDPDIISNGEKVSNIWIDEDIIESLIKIESIKISDLIDFRNALNIEINKSDYLSPYSIEFINNILKNLGSDLVFDIDKFEANQLRKQDEKYLRAFNYDLASELHLSMRPFIDDDGNLLNPDENNRKSFLNLFKLINANHYLFERDKIHFVTIRELPANSKIAIFSATINEDEYKELYHERVKVETIPNIRPLAKLVQFNKLSFSKTSVQNNEKREQQLENLLAMAKENNFHVLSYKCISEKNSSDIYFYASEGIRGYEGKNILIIGTPFPTVPYLRLRSRVFGYNLRSIKNFNESSNMSEVEYGDYRFHFKILSDDPQIQKMQLSFTEKHLIQAIGRARIFSFIGKVMLFSNFPITDFEQVDTFDMMKIIEHFVQN</sequence>
<dbReference type="RefSeq" id="WP_100756408.1">
    <property type="nucleotide sequence ID" value="NZ_NPDP01000042.1"/>
</dbReference>
<proteinExistence type="predicted"/>
<keyword evidence="2" id="KW-1185">Reference proteome</keyword>
<evidence type="ECO:0000313" key="2">
    <source>
        <dbReference type="Proteomes" id="UP000231919"/>
    </source>
</evidence>
<comment type="caution">
    <text evidence="1">The sequence shown here is derived from an EMBL/GenBank/DDBJ whole genome shotgun (WGS) entry which is preliminary data.</text>
</comment>
<evidence type="ECO:0008006" key="3">
    <source>
        <dbReference type="Google" id="ProtNLM"/>
    </source>
</evidence>
<protein>
    <recommendedName>
        <fullName evidence="3">Helicase ATP-binding domain-containing protein</fullName>
    </recommendedName>
</protein>
<evidence type="ECO:0000313" key="1">
    <source>
        <dbReference type="EMBL" id="PJZ28312.1"/>
    </source>
</evidence>
<reference evidence="1 2" key="1">
    <citation type="submission" date="2017-07" db="EMBL/GenBank/DDBJ databases">
        <title>Leptospira spp. isolated from tropical soils.</title>
        <authorList>
            <person name="Thibeaux R."/>
            <person name="Iraola G."/>
            <person name="Ferres I."/>
            <person name="Bierque E."/>
            <person name="Girault D."/>
            <person name="Soupe-Gilbert M.-E."/>
            <person name="Picardeau M."/>
            <person name="Goarant C."/>
        </authorList>
    </citation>
    <scope>NUCLEOTIDE SEQUENCE [LARGE SCALE GENOMIC DNA]</scope>
    <source>
        <strain evidence="1 2">JW2-C-B1</strain>
    </source>
</reference>
<organism evidence="1 2">
    <name type="scientific">Leptospira kmetyi</name>
    <dbReference type="NCBI Taxonomy" id="408139"/>
    <lineage>
        <taxon>Bacteria</taxon>
        <taxon>Pseudomonadati</taxon>
        <taxon>Spirochaetota</taxon>
        <taxon>Spirochaetia</taxon>
        <taxon>Leptospirales</taxon>
        <taxon>Leptospiraceae</taxon>
        <taxon>Leptospira</taxon>
    </lineage>
</organism>
<dbReference type="Proteomes" id="UP000231919">
    <property type="component" value="Unassembled WGS sequence"/>
</dbReference>
<gene>
    <name evidence="1" type="ORF">CH378_18490</name>
</gene>
<accession>A0ABX4N4H0</accession>